<comment type="caution">
    <text evidence="1">The sequence shown here is derived from an EMBL/GenBank/DDBJ whole genome shotgun (WGS) entry which is preliminary data.</text>
</comment>
<dbReference type="EMBL" id="BLLF01000052">
    <property type="protein sequence ID" value="GFH06718.1"/>
    <property type="molecule type" value="Genomic_DNA"/>
</dbReference>
<accession>A0A699YFU0</accession>
<gene>
    <name evidence="1" type="ORF">HaLaN_01392</name>
</gene>
<organism evidence="1 2">
    <name type="scientific">Haematococcus lacustris</name>
    <name type="common">Green alga</name>
    <name type="synonym">Haematococcus pluvialis</name>
    <dbReference type="NCBI Taxonomy" id="44745"/>
    <lineage>
        <taxon>Eukaryota</taxon>
        <taxon>Viridiplantae</taxon>
        <taxon>Chlorophyta</taxon>
        <taxon>core chlorophytes</taxon>
        <taxon>Chlorophyceae</taxon>
        <taxon>CS clade</taxon>
        <taxon>Chlamydomonadales</taxon>
        <taxon>Haematococcaceae</taxon>
        <taxon>Haematococcus</taxon>
    </lineage>
</organism>
<sequence length="187" mass="18613">MSSSNSCDERGSQQGQNQGAELLAWRKANKAMQERLLALPSGAVELACSSWLREVASDTASLCPHLLSACTSAQHLVSVEAAVRSAIATWRPAIATSTAQQAGTSLLAPASSALATAPSASSASAGLIKASSGAAWVTPHSVAVAAASEGLKQAELRGASSGPLRSASSTLAAGGLGAGDQAHAFMD</sequence>
<dbReference type="AlphaFoldDB" id="A0A699YFU0"/>
<evidence type="ECO:0000313" key="1">
    <source>
        <dbReference type="EMBL" id="GFH06718.1"/>
    </source>
</evidence>
<keyword evidence="2" id="KW-1185">Reference proteome</keyword>
<proteinExistence type="predicted"/>
<name>A0A699YFU0_HAELA</name>
<reference evidence="1 2" key="1">
    <citation type="submission" date="2020-02" db="EMBL/GenBank/DDBJ databases">
        <title>Draft genome sequence of Haematococcus lacustris strain NIES-144.</title>
        <authorList>
            <person name="Morimoto D."/>
            <person name="Nakagawa S."/>
            <person name="Yoshida T."/>
            <person name="Sawayama S."/>
        </authorList>
    </citation>
    <scope>NUCLEOTIDE SEQUENCE [LARGE SCALE GENOMIC DNA]</scope>
    <source>
        <strain evidence="1 2">NIES-144</strain>
    </source>
</reference>
<evidence type="ECO:0000313" key="2">
    <source>
        <dbReference type="Proteomes" id="UP000485058"/>
    </source>
</evidence>
<protein>
    <submittedName>
        <fullName evidence="1">Uncharacterized protein</fullName>
    </submittedName>
</protein>
<dbReference type="Proteomes" id="UP000485058">
    <property type="component" value="Unassembled WGS sequence"/>
</dbReference>